<accession>A0A7C3HJ11</accession>
<dbReference type="GO" id="GO:0051082">
    <property type="term" value="F:unfolded protein binding"/>
    <property type="evidence" value="ECO:0007669"/>
    <property type="project" value="InterPro"/>
</dbReference>
<dbReference type="PANTHER" id="PTHR35089:SF1">
    <property type="entry name" value="CHAPERONE PROTEIN SKP"/>
    <property type="match status" value="1"/>
</dbReference>
<evidence type="ECO:0000256" key="3">
    <source>
        <dbReference type="SAM" id="SignalP"/>
    </source>
</evidence>
<evidence type="ECO:0000256" key="1">
    <source>
        <dbReference type="ARBA" id="ARBA00009091"/>
    </source>
</evidence>
<proteinExistence type="inferred from homology"/>
<dbReference type="InterPro" id="IPR024930">
    <property type="entry name" value="Skp_dom_sf"/>
</dbReference>
<sequence length="166" mass="18192">MARMKRLTLFVPTLAALLLSSLLVAQTPPTADKVGYLNARAVVEAHPQFVRVKEVQAKAEAELKPLREQVQSLEAKLRQGNATAQEQQAYRTAVQRLETAGQKWSEQQGSVLRPITEDIDMVIGRVAKEQGFAIVLDQEIAASSGLVVYAAQELDLTQAIKQAISK</sequence>
<reference evidence="4" key="1">
    <citation type="journal article" date="2020" name="mSystems">
        <title>Genome- and Community-Level Interaction Insights into Carbon Utilization and Element Cycling Functions of Hydrothermarchaeota in Hydrothermal Sediment.</title>
        <authorList>
            <person name="Zhou Z."/>
            <person name="Liu Y."/>
            <person name="Xu W."/>
            <person name="Pan J."/>
            <person name="Luo Z.H."/>
            <person name="Li M."/>
        </authorList>
    </citation>
    <scope>NUCLEOTIDE SEQUENCE [LARGE SCALE GENOMIC DNA]</scope>
    <source>
        <strain evidence="4">SpSt-524</strain>
    </source>
</reference>
<name>A0A7C3HJ11_MEIRU</name>
<dbReference type="InterPro" id="IPR005632">
    <property type="entry name" value="Chaperone_Skp"/>
</dbReference>
<organism evidence="4">
    <name type="scientific">Meiothermus ruber</name>
    <dbReference type="NCBI Taxonomy" id="277"/>
    <lineage>
        <taxon>Bacteria</taxon>
        <taxon>Thermotogati</taxon>
        <taxon>Deinococcota</taxon>
        <taxon>Deinococci</taxon>
        <taxon>Thermales</taxon>
        <taxon>Thermaceae</taxon>
        <taxon>Meiothermus</taxon>
    </lineage>
</organism>
<comment type="similarity">
    <text evidence="1">Belongs to the Skp family.</text>
</comment>
<dbReference type="Pfam" id="PF03938">
    <property type="entry name" value="OmpH"/>
    <property type="match status" value="1"/>
</dbReference>
<dbReference type="PANTHER" id="PTHR35089">
    <property type="entry name" value="CHAPERONE PROTEIN SKP"/>
    <property type="match status" value="1"/>
</dbReference>
<gene>
    <name evidence="4" type="ORF">ENS82_09740</name>
</gene>
<feature type="signal peptide" evidence="3">
    <location>
        <begin position="1"/>
        <end position="25"/>
    </location>
</feature>
<dbReference type="EMBL" id="DSWI01000021">
    <property type="protein sequence ID" value="HFG20980.1"/>
    <property type="molecule type" value="Genomic_DNA"/>
</dbReference>
<dbReference type="SMART" id="SM00935">
    <property type="entry name" value="OmpH"/>
    <property type="match status" value="1"/>
</dbReference>
<evidence type="ECO:0000313" key="4">
    <source>
        <dbReference type="EMBL" id="HFG20980.1"/>
    </source>
</evidence>
<keyword evidence="2 3" id="KW-0732">Signal</keyword>
<dbReference type="SUPFAM" id="SSF111384">
    <property type="entry name" value="OmpH-like"/>
    <property type="match status" value="1"/>
</dbReference>
<dbReference type="AlphaFoldDB" id="A0A7C3HJ11"/>
<feature type="chain" id="PRO_5027944309" evidence="3">
    <location>
        <begin position="26"/>
        <end position="166"/>
    </location>
</feature>
<dbReference type="GO" id="GO:0050821">
    <property type="term" value="P:protein stabilization"/>
    <property type="evidence" value="ECO:0007669"/>
    <property type="project" value="TreeGrafter"/>
</dbReference>
<evidence type="ECO:0000256" key="2">
    <source>
        <dbReference type="ARBA" id="ARBA00022729"/>
    </source>
</evidence>
<protein>
    <submittedName>
        <fullName evidence="4">OmpH family outer membrane protein</fullName>
    </submittedName>
</protein>
<dbReference type="GO" id="GO:0005829">
    <property type="term" value="C:cytosol"/>
    <property type="evidence" value="ECO:0007669"/>
    <property type="project" value="TreeGrafter"/>
</dbReference>
<dbReference type="Gene3D" id="3.30.910.20">
    <property type="entry name" value="Skp domain"/>
    <property type="match status" value="1"/>
</dbReference>
<comment type="caution">
    <text evidence="4">The sequence shown here is derived from an EMBL/GenBank/DDBJ whole genome shotgun (WGS) entry which is preliminary data.</text>
</comment>